<name>A0A7W4V2R2_9MICO</name>
<evidence type="ECO:0000313" key="12">
    <source>
        <dbReference type="Proteomes" id="UP000529310"/>
    </source>
</evidence>
<keyword evidence="3 10" id="KW-0812">Transmembrane</keyword>
<evidence type="ECO:0000256" key="5">
    <source>
        <dbReference type="ARBA" id="ARBA00023136"/>
    </source>
</evidence>
<comment type="catalytic activity">
    <reaction evidence="8">
        <text>fluoride(in) = fluoride(out)</text>
        <dbReference type="Rhea" id="RHEA:76159"/>
        <dbReference type="ChEBI" id="CHEBI:17051"/>
    </reaction>
    <physiologicalReaction direction="left-to-right" evidence="8">
        <dbReference type="Rhea" id="RHEA:76160"/>
    </physiologicalReaction>
</comment>
<dbReference type="Proteomes" id="UP000529310">
    <property type="component" value="Unassembled WGS sequence"/>
</dbReference>
<dbReference type="GO" id="GO:0140114">
    <property type="term" value="P:cellular detoxification of fluoride"/>
    <property type="evidence" value="ECO:0007669"/>
    <property type="project" value="UniProtKB-UniRule"/>
</dbReference>
<keyword evidence="4 10" id="KW-1133">Transmembrane helix</keyword>
<feature type="transmembrane region" description="Helical" evidence="10">
    <location>
        <begin position="20"/>
        <end position="37"/>
    </location>
</feature>
<proteinExistence type="inferred from homology"/>
<keyword evidence="2 10" id="KW-1003">Cell membrane</keyword>
<evidence type="ECO:0000256" key="2">
    <source>
        <dbReference type="ARBA" id="ARBA00022475"/>
    </source>
</evidence>
<feature type="transmembrane region" description="Helical" evidence="10">
    <location>
        <begin position="49"/>
        <end position="70"/>
    </location>
</feature>
<dbReference type="HAMAP" id="MF_00454">
    <property type="entry name" value="FluC"/>
    <property type="match status" value="1"/>
</dbReference>
<dbReference type="GO" id="GO:0005886">
    <property type="term" value="C:plasma membrane"/>
    <property type="evidence" value="ECO:0007669"/>
    <property type="project" value="UniProtKB-SubCell"/>
</dbReference>
<evidence type="ECO:0000313" key="11">
    <source>
        <dbReference type="EMBL" id="MBB2975260.1"/>
    </source>
</evidence>
<comment type="activity regulation">
    <text evidence="10">Na(+) is not transported, but it plays an essential structural role and its presence is essential for fluoride channel function.</text>
</comment>
<comment type="caution">
    <text evidence="11">The sequence shown here is derived from an EMBL/GenBank/DDBJ whole genome shotgun (WGS) entry which is preliminary data.</text>
</comment>
<keyword evidence="6 10" id="KW-0407">Ion channel</keyword>
<dbReference type="RefSeq" id="WP_165140092.1">
    <property type="nucleotide sequence ID" value="NZ_CP049255.1"/>
</dbReference>
<feature type="transmembrane region" description="Helical" evidence="10">
    <location>
        <begin position="114"/>
        <end position="136"/>
    </location>
</feature>
<evidence type="ECO:0000256" key="10">
    <source>
        <dbReference type="HAMAP-Rule" id="MF_00454"/>
    </source>
</evidence>
<evidence type="ECO:0000256" key="6">
    <source>
        <dbReference type="ARBA" id="ARBA00023303"/>
    </source>
</evidence>
<dbReference type="GO" id="GO:0062054">
    <property type="term" value="F:fluoride channel activity"/>
    <property type="evidence" value="ECO:0007669"/>
    <property type="project" value="UniProtKB-UniRule"/>
</dbReference>
<evidence type="ECO:0000256" key="3">
    <source>
        <dbReference type="ARBA" id="ARBA00022692"/>
    </source>
</evidence>
<evidence type="ECO:0000256" key="7">
    <source>
        <dbReference type="ARBA" id="ARBA00035120"/>
    </source>
</evidence>
<sequence length="152" mass="15588">MSTNTSPPPRPRLRLRLRDVGLVTVGGAAGTLVRYAVSEAIPDAAGFPTAIAIINVAGAFLLGWLLSAIALKGPETPGRAKIRLLVGTGALGGFTTYGTFINDEDMLLGMAGMASTWILFGAPTIVLGVIAAWLGGCVGRLRLGMKPEGGAK</sequence>
<keyword evidence="10" id="KW-0813">Transport</keyword>
<protein>
    <recommendedName>
        <fullName evidence="10">Fluoride-specific ion channel FluC</fullName>
    </recommendedName>
</protein>
<dbReference type="InterPro" id="IPR003691">
    <property type="entry name" value="FluC"/>
</dbReference>
<feature type="binding site" evidence="10">
    <location>
        <position position="95"/>
    </location>
    <ligand>
        <name>Na(+)</name>
        <dbReference type="ChEBI" id="CHEBI:29101"/>
        <note>structural</note>
    </ligand>
</feature>
<keyword evidence="10" id="KW-0406">Ion transport</keyword>
<keyword evidence="5 10" id="KW-0472">Membrane</keyword>
<comment type="function">
    <text evidence="9 10">Fluoride-specific ion channel. Important for reducing fluoride concentration in the cell, thus reducing its toxicity.</text>
</comment>
<keyword evidence="12" id="KW-1185">Reference proteome</keyword>
<feature type="transmembrane region" description="Helical" evidence="10">
    <location>
        <begin position="82"/>
        <end position="102"/>
    </location>
</feature>
<comment type="similarity">
    <text evidence="7 10">Belongs to the fluoride channel Fluc/FEX (TC 1.A.43) family.</text>
</comment>
<keyword evidence="10" id="KW-0915">Sodium</keyword>
<keyword evidence="10" id="KW-0479">Metal-binding</keyword>
<dbReference type="GO" id="GO:0046872">
    <property type="term" value="F:metal ion binding"/>
    <property type="evidence" value="ECO:0007669"/>
    <property type="project" value="UniProtKB-KW"/>
</dbReference>
<evidence type="ECO:0000256" key="9">
    <source>
        <dbReference type="ARBA" id="ARBA00049940"/>
    </source>
</evidence>
<comment type="subcellular location">
    <subcellularLocation>
        <location evidence="1 10">Cell membrane</location>
        <topology evidence="1 10">Multi-pass membrane protein</topology>
    </subcellularLocation>
</comment>
<accession>A0A7W4V2R2</accession>
<dbReference type="EMBL" id="JACHWQ010000002">
    <property type="protein sequence ID" value="MBB2975260.1"/>
    <property type="molecule type" value="Genomic_DNA"/>
</dbReference>
<evidence type="ECO:0000256" key="8">
    <source>
        <dbReference type="ARBA" id="ARBA00035585"/>
    </source>
</evidence>
<organism evidence="11 12">
    <name type="scientific">Microbacterium endophyticum</name>
    <dbReference type="NCBI Taxonomy" id="1526412"/>
    <lineage>
        <taxon>Bacteria</taxon>
        <taxon>Bacillati</taxon>
        <taxon>Actinomycetota</taxon>
        <taxon>Actinomycetes</taxon>
        <taxon>Micrococcales</taxon>
        <taxon>Microbacteriaceae</taxon>
        <taxon>Microbacterium</taxon>
    </lineage>
</organism>
<dbReference type="AlphaFoldDB" id="A0A7W4V2R2"/>
<reference evidence="11 12" key="1">
    <citation type="submission" date="2020-08" db="EMBL/GenBank/DDBJ databases">
        <title>Sequencing the genomes of 1000 actinobacteria strains.</title>
        <authorList>
            <person name="Klenk H.-P."/>
        </authorList>
    </citation>
    <scope>NUCLEOTIDE SEQUENCE [LARGE SCALE GENOMIC DNA]</scope>
    <source>
        <strain evidence="11 12">DSM 27099</strain>
    </source>
</reference>
<evidence type="ECO:0000256" key="1">
    <source>
        <dbReference type="ARBA" id="ARBA00004651"/>
    </source>
</evidence>
<feature type="binding site" evidence="10">
    <location>
        <position position="92"/>
    </location>
    <ligand>
        <name>Na(+)</name>
        <dbReference type="ChEBI" id="CHEBI:29101"/>
        <note>structural</note>
    </ligand>
</feature>
<dbReference type="Pfam" id="PF02537">
    <property type="entry name" value="CRCB"/>
    <property type="match status" value="1"/>
</dbReference>
<gene>
    <name evidence="10" type="primary">fluC</name>
    <name evidence="10" type="synonym">crcB</name>
    <name evidence="11" type="ORF">FHX49_000826</name>
</gene>
<evidence type="ECO:0000256" key="4">
    <source>
        <dbReference type="ARBA" id="ARBA00022989"/>
    </source>
</evidence>